<evidence type="ECO:0000256" key="1">
    <source>
        <dbReference type="SAM" id="SignalP"/>
    </source>
</evidence>
<dbReference type="AlphaFoldDB" id="A0A6B1DCL3"/>
<organism evidence="3">
    <name type="scientific">Caldilineaceae bacterium SB0661_bin_32</name>
    <dbReference type="NCBI Taxonomy" id="2605255"/>
    <lineage>
        <taxon>Bacteria</taxon>
        <taxon>Bacillati</taxon>
        <taxon>Chloroflexota</taxon>
        <taxon>Caldilineae</taxon>
        <taxon>Caldilineales</taxon>
        <taxon>Caldilineaceae</taxon>
    </lineage>
</organism>
<feature type="domain" description="Solute-binding protein family 5" evidence="2">
    <location>
        <begin position="98"/>
        <end position="471"/>
    </location>
</feature>
<dbReference type="CDD" id="cd00995">
    <property type="entry name" value="PBP2_NikA_DppA_OppA_like"/>
    <property type="match status" value="1"/>
</dbReference>
<evidence type="ECO:0000313" key="3">
    <source>
        <dbReference type="EMBL" id="MYC97163.1"/>
    </source>
</evidence>
<protein>
    <submittedName>
        <fullName evidence="3">ABC transporter substrate-binding protein</fullName>
    </submittedName>
</protein>
<keyword evidence="1" id="KW-0732">Signal</keyword>
<sequence>MKRTAVFYSSLLLVVVLLISACAPAAVEAPAEPAAAEAEGASAPMEEKEGGGTLQVCFIQATSYAHLAGFVGRAGSQHFYQGRTIFSGLVQLDHDVKEYIPELAESWEFDGNRVIFHLRNDVTWHDGTPFTSKDVLFNYGRLIPHPLMVNTAYNSLKDYIVGYTEFKEGEADAVSGITAPDDYTVVFEMTGEYGMVGIHKIAGAIRLVPEHILSEVPEDQWGPDESGVLGLEKTDFATTKAIGTGPFMVDEYVPDQHIIYSPNPDYFRGAPKLDKLIYRSFNGDPIAMMVATEAGECDWVIGEGGGRPVELQRLAAIEELDLEIFNPPANVSVAYWWNLGREHIQNPLIRQGIQHAVNGEQFNQVMASGVSRGARVYLDGKWGINPEGAKYITYDPELAKQKLTEGGWDFDNDKLILVLGSLHPAWEPLHLTFQENLAAVGVTVEFKVVGADYGNVVNKEPFEWDLLQAGDWAPWFGLLGYDTTHLSTQPWYDRAAHYAEEVALLKSLELETDDAVLKEAVWQIQESIGADPFGVILYAHINPSLRSTRTRGCDTIPSYYYHRNNWNLEQCWIASQ</sequence>
<dbReference type="InterPro" id="IPR000914">
    <property type="entry name" value="SBP_5_dom"/>
</dbReference>
<feature type="chain" id="PRO_5025523859" evidence="1">
    <location>
        <begin position="26"/>
        <end position="576"/>
    </location>
</feature>
<dbReference type="InterPro" id="IPR030678">
    <property type="entry name" value="Peptide/Ni-bd"/>
</dbReference>
<reference evidence="3" key="1">
    <citation type="submission" date="2019-09" db="EMBL/GenBank/DDBJ databases">
        <title>Characterisation of the sponge microbiome using genome-centric metagenomics.</title>
        <authorList>
            <person name="Engelberts J.P."/>
            <person name="Robbins S.J."/>
            <person name="De Goeij J.M."/>
            <person name="Aranda M."/>
            <person name="Bell S.C."/>
            <person name="Webster N.S."/>
        </authorList>
    </citation>
    <scope>NUCLEOTIDE SEQUENCE</scope>
    <source>
        <strain evidence="3">SB0661_bin_32</strain>
    </source>
</reference>
<dbReference type="PANTHER" id="PTHR30290">
    <property type="entry name" value="PERIPLASMIC BINDING COMPONENT OF ABC TRANSPORTER"/>
    <property type="match status" value="1"/>
</dbReference>
<comment type="caution">
    <text evidence="3">The sequence shown here is derived from an EMBL/GenBank/DDBJ whole genome shotgun (WGS) entry which is preliminary data.</text>
</comment>
<proteinExistence type="predicted"/>
<name>A0A6B1DCL3_9CHLR</name>
<dbReference type="InterPro" id="IPR039424">
    <property type="entry name" value="SBP_5"/>
</dbReference>
<accession>A0A6B1DCL3</accession>
<dbReference type="GO" id="GO:0015833">
    <property type="term" value="P:peptide transport"/>
    <property type="evidence" value="ECO:0007669"/>
    <property type="project" value="TreeGrafter"/>
</dbReference>
<dbReference type="Pfam" id="PF00496">
    <property type="entry name" value="SBP_bac_5"/>
    <property type="match status" value="1"/>
</dbReference>
<dbReference type="GO" id="GO:1904680">
    <property type="term" value="F:peptide transmembrane transporter activity"/>
    <property type="evidence" value="ECO:0007669"/>
    <property type="project" value="TreeGrafter"/>
</dbReference>
<feature type="signal peptide" evidence="1">
    <location>
        <begin position="1"/>
        <end position="25"/>
    </location>
</feature>
<dbReference type="PROSITE" id="PS51257">
    <property type="entry name" value="PROKAR_LIPOPROTEIN"/>
    <property type="match status" value="1"/>
</dbReference>
<dbReference type="Gene3D" id="3.10.105.10">
    <property type="entry name" value="Dipeptide-binding Protein, Domain 3"/>
    <property type="match status" value="1"/>
</dbReference>
<evidence type="ECO:0000259" key="2">
    <source>
        <dbReference type="Pfam" id="PF00496"/>
    </source>
</evidence>
<dbReference type="Gene3D" id="3.40.190.10">
    <property type="entry name" value="Periplasmic binding protein-like II"/>
    <property type="match status" value="1"/>
</dbReference>
<dbReference type="SUPFAM" id="SSF53850">
    <property type="entry name" value="Periplasmic binding protein-like II"/>
    <property type="match status" value="1"/>
</dbReference>
<gene>
    <name evidence="3" type="ORF">F4X14_19580</name>
</gene>
<dbReference type="EMBL" id="VXMH01000106">
    <property type="protein sequence ID" value="MYC97163.1"/>
    <property type="molecule type" value="Genomic_DNA"/>
</dbReference>
<dbReference type="GO" id="GO:0042597">
    <property type="term" value="C:periplasmic space"/>
    <property type="evidence" value="ECO:0007669"/>
    <property type="project" value="UniProtKB-ARBA"/>
</dbReference>
<dbReference type="PIRSF" id="PIRSF002741">
    <property type="entry name" value="MppA"/>
    <property type="match status" value="1"/>
</dbReference>
<dbReference type="GO" id="GO:0043190">
    <property type="term" value="C:ATP-binding cassette (ABC) transporter complex"/>
    <property type="evidence" value="ECO:0007669"/>
    <property type="project" value="InterPro"/>
</dbReference>